<sequence>MLSYPLWASAALLALATLWVVGLVALWRRQTRSRDVVTVGTADRIMAIFWLPLYAATLCWLCLLMIREAMGWRRPGSGKK</sequence>
<comment type="caution">
    <text evidence="2">The sequence shown here is derived from an EMBL/GenBank/DDBJ whole genome shotgun (WGS) entry which is preliminary data.</text>
</comment>
<dbReference type="RefSeq" id="WP_037449574.1">
    <property type="nucleotide sequence ID" value="NZ_JFHR01000012.1"/>
</dbReference>
<keyword evidence="1" id="KW-0472">Membrane</keyword>
<keyword evidence="1" id="KW-0812">Transmembrane</keyword>
<keyword evidence="1" id="KW-1133">Transmembrane helix</keyword>
<feature type="transmembrane region" description="Helical" evidence="1">
    <location>
        <begin position="47"/>
        <end position="66"/>
    </location>
</feature>
<dbReference type="AlphaFoldDB" id="A0A081RGD7"/>
<dbReference type="EMBL" id="JFHR01000012">
    <property type="protein sequence ID" value="KEQ54260.1"/>
    <property type="molecule type" value="Genomic_DNA"/>
</dbReference>
<organism evidence="2 3">
    <name type="scientific">Sphingobium chlorophenolicum</name>
    <dbReference type="NCBI Taxonomy" id="46429"/>
    <lineage>
        <taxon>Bacteria</taxon>
        <taxon>Pseudomonadati</taxon>
        <taxon>Pseudomonadota</taxon>
        <taxon>Alphaproteobacteria</taxon>
        <taxon>Sphingomonadales</taxon>
        <taxon>Sphingomonadaceae</taxon>
        <taxon>Sphingobium</taxon>
    </lineage>
</organism>
<dbReference type="PATRIC" id="fig|46429.4.peg.1514"/>
<evidence type="ECO:0000313" key="2">
    <source>
        <dbReference type="EMBL" id="KEQ54260.1"/>
    </source>
</evidence>
<dbReference type="Proteomes" id="UP000028411">
    <property type="component" value="Unassembled WGS sequence"/>
</dbReference>
<reference evidence="2 3" key="1">
    <citation type="submission" date="2014-02" db="EMBL/GenBank/DDBJ databases">
        <title>Whole genome sequence of Sphingobium chlorophenolicum NBRC 16172.</title>
        <authorList>
            <person name="Gan H.M."/>
            <person name="Gan H.Y."/>
            <person name="Chew T.H."/>
            <person name="Savka M.A."/>
        </authorList>
    </citation>
    <scope>NUCLEOTIDE SEQUENCE [LARGE SCALE GENOMIC DNA]</scope>
    <source>
        <strain evidence="2 3">NBRC 16172</strain>
    </source>
</reference>
<evidence type="ECO:0000313" key="3">
    <source>
        <dbReference type="Proteomes" id="UP000028411"/>
    </source>
</evidence>
<gene>
    <name evidence="2" type="ORF">BV95_01550</name>
</gene>
<name>A0A081RGD7_SPHCR</name>
<accession>A0A081RGD7</accession>
<feature type="transmembrane region" description="Helical" evidence="1">
    <location>
        <begin position="6"/>
        <end position="27"/>
    </location>
</feature>
<proteinExistence type="predicted"/>
<evidence type="ECO:0000256" key="1">
    <source>
        <dbReference type="SAM" id="Phobius"/>
    </source>
</evidence>
<protein>
    <submittedName>
        <fullName evidence="2">Uncharacterized protein</fullName>
    </submittedName>
</protein>